<evidence type="ECO:0000256" key="7">
    <source>
        <dbReference type="ARBA" id="ARBA00023157"/>
    </source>
</evidence>
<dbReference type="CDD" id="cd02620">
    <property type="entry name" value="Peptidase_C1A_CathepsinB"/>
    <property type="match status" value="1"/>
</dbReference>
<evidence type="ECO:0000256" key="6">
    <source>
        <dbReference type="ARBA" id="ARBA00023145"/>
    </source>
</evidence>
<dbReference type="Pfam" id="PF00112">
    <property type="entry name" value="Peptidase_C1"/>
    <property type="match status" value="1"/>
</dbReference>
<dbReference type="InterPro" id="IPR025661">
    <property type="entry name" value="Pept_asp_AS"/>
</dbReference>
<dbReference type="SUPFAM" id="SSF54001">
    <property type="entry name" value="Cysteine proteinases"/>
    <property type="match status" value="1"/>
</dbReference>
<evidence type="ECO:0000256" key="4">
    <source>
        <dbReference type="ARBA" id="ARBA00022801"/>
    </source>
</evidence>
<dbReference type="PANTHER" id="PTHR12411">
    <property type="entry name" value="CYSTEINE PROTEASE FAMILY C1-RELATED"/>
    <property type="match status" value="1"/>
</dbReference>
<dbReference type="PROSITE" id="PS00139">
    <property type="entry name" value="THIOL_PROTEASE_CYS"/>
    <property type="match status" value="1"/>
</dbReference>
<reference evidence="11" key="1">
    <citation type="submission" date="2024-02" db="UniProtKB">
        <authorList>
            <consortium name="WormBaseParasite"/>
        </authorList>
    </citation>
    <scope>IDENTIFICATION</scope>
</reference>
<feature type="domain" description="Peptidase C1A papain C-terminal" evidence="9">
    <location>
        <begin position="83"/>
        <end position="344"/>
    </location>
</feature>
<dbReference type="InterPro" id="IPR000169">
    <property type="entry name" value="Pept_cys_AS"/>
</dbReference>
<evidence type="ECO:0000313" key="11">
    <source>
        <dbReference type="WBParaSite" id="MBELARI_LOCUS1851"/>
    </source>
</evidence>
<keyword evidence="2" id="KW-0645">Protease</keyword>
<dbReference type="PRINTS" id="PR00705">
    <property type="entry name" value="PAPAIN"/>
</dbReference>
<evidence type="ECO:0000256" key="1">
    <source>
        <dbReference type="ARBA" id="ARBA00008455"/>
    </source>
</evidence>
<evidence type="ECO:0000256" key="5">
    <source>
        <dbReference type="ARBA" id="ARBA00022807"/>
    </source>
</evidence>
<feature type="chain" id="PRO_5042078243" description="Peptidase C1A papain C-terminal domain-containing protein" evidence="8">
    <location>
        <begin position="18"/>
        <end position="347"/>
    </location>
</feature>
<keyword evidence="5" id="KW-0788">Thiol protease</keyword>
<dbReference type="Gene3D" id="3.90.70.10">
    <property type="entry name" value="Cysteine proteinases"/>
    <property type="match status" value="1"/>
</dbReference>
<keyword evidence="4" id="KW-0378">Hydrolase</keyword>
<sequence length="347" mass="39269">MNTFLLVVLVFSISIAAEELSRKELLSLLNVNASRSVDESRNEEQLSPDSFTDMLMDAKFIKVPEDTPILKIQRTNFLMATKIRESFDARREWPKCWSIGWIRQQSRCGSCWAVAAASMASDRMCINAPYYPMMLSSEDLLSCCGSYCGNGCSGGWPDKALNWWATNGLVTGTDYSDHQGCRPYTVPTCSWHNGVYSFPYDGTYRACPETFSVPQCYQQCQNGYFRNYTQDKYYGQPAYHVRPDVSAIQAEILEHGPVVATFTVYEDFNNFYKREPIYQHRSGGCKRPGGCGHVVKIIGWGVENQIPYWLCANSWGTQWGDGGFFRIRRGTNECGIEANVVAAMPRK</sequence>
<feature type="signal peptide" evidence="8">
    <location>
        <begin position="1"/>
        <end position="17"/>
    </location>
</feature>
<dbReference type="PROSITE" id="PS00640">
    <property type="entry name" value="THIOL_PROTEASE_ASN"/>
    <property type="match status" value="1"/>
</dbReference>
<dbReference type="SMART" id="SM00645">
    <property type="entry name" value="Pept_C1"/>
    <property type="match status" value="1"/>
</dbReference>
<keyword evidence="6" id="KW-0865">Zymogen</keyword>
<evidence type="ECO:0000256" key="3">
    <source>
        <dbReference type="ARBA" id="ARBA00022729"/>
    </source>
</evidence>
<evidence type="ECO:0000256" key="2">
    <source>
        <dbReference type="ARBA" id="ARBA00022670"/>
    </source>
</evidence>
<organism evidence="10 11">
    <name type="scientific">Mesorhabditis belari</name>
    <dbReference type="NCBI Taxonomy" id="2138241"/>
    <lineage>
        <taxon>Eukaryota</taxon>
        <taxon>Metazoa</taxon>
        <taxon>Ecdysozoa</taxon>
        <taxon>Nematoda</taxon>
        <taxon>Chromadorea</taxon>
        <taxon>Rhabditida</taxon>
        <taxon>Rhabditina</taxon>
        <taxon>Rhabditomorpha</taxon>
        <taxon>Rhabditoidea</taxon>
        <taxon>Rhabditidae</taxon>
        <taxon>Mesorhabditinae</taxon>
        <taxon>Mesorhabditis</taxon>
    </lineage>
</organism>
<dbReference type="InterPro" id="IPR038765">
    <property type="entry name" value="Papain-like_cys_pep_sf"/>
</dbReference>
<dbReference type="GO" id="GO:0008234">
    <property type="term" value="F:cysteine-type peptidase activity"/>
    <property type="evidence" value="ECO:0007669"/>
    <property type="project" value="UniProtKB-KW"/>
</dbReference>
<dbReference type="WBParaSite" id="MBELARI_LOCUS1851">
    <property type="protein sequence ID" value="MBELARI_LOCUS1851"/>
    <property type="gene ID" value="MBELARI_LOCUS1851"/>
</dbReference>
<keyword evidence="7" id="KW-1015">Disulfide bond</keyword>
<keyword evidence="3 8" id="KW-0732">Signal</keyword>
<accession>A0AAF3EWD0</accession>
<name>A0AAF3EWD0_9BILA</name>
<dbReference type="InterPro" id="IPR000668">
    <property type="entry name" value="Peptidase_C1A_C"/>
</dbReference>
<dbReference type="GO" id="GO:0006508">
    <property type="term" value="P:proteolysis"/>
    <property type="evidence" value="ECO:0007669"/>
    <property type="project" value="UniProtKB-KW"/>
</dbReference>
<comment type="similarity">
    <text evidence="1">Belongs to the peptidase C1 family.</text>
</comment>
<evidence type="ECO:0000256" key="8">
    <source>
        <dbReference type="SAM" id="SignalP"/>
    </source>
</evidence>
<evidence type="ECO:0000313" key="10">
    <source>
        <dbReference type="Proteomes" id="UP000887575"/>
    </source>
</evidence>
<dbReference type="AlphaFoldDB" id="A0AAF3EWD0"/>
<protein>
    <recommendedName>
        <fullName evidence="9">Peptidase C1A papain C-terminal domain-containing protein</fullName>
    </recommendedName>
</protein>
<proteinExistence type="inferred from homology"/>
<dbReference type="InterPro" id="IPR013128">
    <property type="entry name" value="Peptidase_C1A"/>
</dbReference>
<dbReference type="FunFam" id="3.90.70.10:FF:000031">
    <property type="entry name" value="Cathepsin B"/>
    <property type="match status" value="1"/>
</dbReference>
<dbReference type="Proteomes" id="UP000887575">
    <property type="component" value="Unassembled WGS sequence"/>
</dbReference>
<keyword evidence="10" id="KW-1185">Reference proteome</keyword>
<evidence type="ECO:0000259" key="9">
    <source>
        <dbReference type="SMART" id="SM00645"/>
    </source>
</evidence>